<dbReference type="InterPro" id="IPR036661">
    <property type="entry name" value="Luciferase-like_sf"/>
</dbReference>
<name>A0ABT5JHE3_RHOTP</name>
<dbReference type="InterPro" id="IPR050564">
    <property type="entry name" value="F420-G6PD/mer"/>
</dbReference>
<evidence type="ECO:0000256" key="1">
    <source>
        <dbReference type="ARBA" id="ARBA00023002"/>
    </source>
</evidence>
<evidence type="ECO:0000313" key="3">
    <source>
        <dbReference type="EMBL" id="MDC7789017.1"/>
    </source>
</evidence>
<reference evidence="3" key="2">
    <citation type="submission" date="2023-02" db="EMBL/GenBank/DDBJ databases">
        <authorList>
            <person name="Rayyan A."/>
            <person name="Meyer T."/>
            <person name="Kyndt J.A."/>
        </authorList>
    </citation>
    <scope>NUCLEOTIDE SEQUENCE</scope>
    <source>
        <strain evidence="3">DSM 9987</strain>
    </source>
</reference>
<dbReference type="InterPro" id="IPR011251">
    <property type="entry name" value="Luciferase-like_dom"/>
</dbReference>
<keyword evidence="4" id="KW-1185">Reference proteome</keyword>
<dbReference type="Proteomes" id="UP001165652">
    <property type="component" value="Unassembled WGS sequence"/>
</dbReference>
<comment type="caution">
    <text evidence="3">The sequence shown here is derived from an EMBL/GenBank/DDBJ whole genome shotgun (WGS) entry which is preliminary data.</text>
</comment>
<dbReference type="EMBL" id="JAQQLI010000058">
    <property type="protein sequence ID" value="MDC7789017.1"/>
    <property type="molecule type" value="Genomic_DNA"/>
</dbReference>
<evidence type="ECO:0000259" key="2">
    <source>
        <dbReference type="Pfam" id="PF00296"/>
    </source>
</evidence>
<dbReference type="Gene3D" id="3.20.20.30">
    <property type="entry name" value="Luciferase-like domain"/>
    <property type="match status" value="1"/>
</dbReference>
<dbReference type="PANTHER" id="PTHR43244:SF1">
    <property type="entry name" value="5,10-METHYLENETETRAHYDROMETHANOPTERIN REDUCTASE"/>
    <property type="match status" value="1"/>
</dbReference>
<organism evidence="3 4">
    <name type="scientific">Rhodoplanes tepidamans</name>
    <name type="common">Rhodoplanes cryptolactis</name>
    <dbReference type="NCBI Taxonomy" id="200616"/>
    <lineage>
        <taxon>Bacteria</taxon>
        <taxon>Pseudomonadati</taxon>
        <taxon>Pseudomonadota</taxon>
        <taxon>Alphaproteobacteria</taxon>
        <taxon>Hyphomicrobiales</taxon>
        <taxon>Nitrobacteraceae</taxon>
        <taxon>Rhodoplanes</taxon>
    </lineage>
</organism>
<accession>A0ABT5JHE3</accession>
<gene>
    <name evidence="3" type="ORF">PQJ73_25320</name>
</gene>
<dbReference type="Pfam" id="PF00296">
    <property type="entry name" value="Bac_luciferase"/>
    <property type="match status" value="1"/>
</dbReference>
<reference evidence="3" key="1">
    <citation type="journal article" date="2023" name="Microbiol Resour">
        <title>Genome Sequences of Rhodoplanes serenus and Two Thermotolerant Strains, Rhodoplanes tepidamans and 'Rhodoplanes cryptolactis,' Further Refine the Genus.</title>
        <authorList>
            <person name="Rayyan A.A."/>
            <person name="Kyndt J.A."/>
        </authorList>
    </citation>
    <scope>NUCLEOTIDE SEQUENCE</scope>
    <source>
        <strain evidence="3">DSM 9987</strain>
    </source>
</reference>
<sequence>MSDISISTDGREPLSAFRDKLGAAEQGGARAAWIANHLFQRDPVSLAAMALASTRRMRVALMAVSPFTVHPVQAAMAAATLDELFPGRVTLCLGAGAPADLRSVGIDAARPLWAMREALAIVRALLDGETVAVAGETFRAQGRRLAGGRRGVPVMLAASGPQMLDLAGSAADGVLISAGASVEFLRWTLDGVRRAAAGRTVRCCGLVYGSVDADESRAHDRLRRSLAILLRGAHHERNLQLAGSSLDRAALDRAVVAEDWAAAAALVTDDVVRRHAASGTPEQVEERFAAYHAAGLDEIVLAGVGDGEQVARLVQLERRQGTR</sequence>
<dbReference type="PANTHER" id="PTHR43244">
    <property type="match status" value="1"/>
</dbReference>
<dbReference type="SUPFAM" id="SSF51679">
    <property type="entry name" value="Bacterial luciferase-like"/>
    <property type="match status" value="1"/>
</dbReference>
<feature type="domain" description="Luciferase-like" evidence="2">
    <location>
        <begin position="12"/>
        <end position="297"/>
    </location>
</feature>
<protein>
    <submittedName>
        <fullName evidence="3">LLM class flavin-dependent oxidoreductase</fullName>
    </submittedName>
</protein>
<proteinExistence type="predicted"/>
<keyword evidence="1" id="KW-0560">Oxidoreductase</keyword>
<dbReference type="RefSeq" id="WP_272779848.1">
    <property type="nucleotide sequence ID" value="NZ_JAQQLI010000058.1"/>
</dbReference>
<evidence type="ECO:0000313" key="4">
    <source>
        <dbReference type="Proteomes" id="UP001165652"/>
    </source>
</evidence>